<feature type="chain" id="PRO_5036758607" evidence="1">
    <location>
        <begin position="19"/>
        <end position="220"/>
    </location>
</feature>
<evidence type="ECO:0000313" key="3">
    <source>
        <dbReference type="Proteomes" id="UP000645217"/>
    </source>
</evidence>
<proteinExistence type="predicted"/>
<reference evidence="2" key="2">
    <citation type="submission" date="2020-09" db="EMBL/GenBank/DDBJ databases">
        <authorList>
            <person name="Sun Q."/>
            <person name="Ohkuma M."/>
        </authorList>
    </citation>
    <scope>NUCLEOTIDE SEQUENCE</scope>
    <source>
        <strain evidence="2">JCM 13064</strain>
    </source>
</reference>
<feature type="signal peptide" evidence="1">
    <location>
        <begin position="1"/>
        <end position="18"/>
    </location>
</feature>
<organism evidence="2 3">
    <name type="scientific">Sphaerisporangium melleum</name>
    <dbReference type="NCBI Taxonomy" id="321316"/>
    <lineage>
        <taxon>Bacteria</taxon>
        <taxon>Bacillati</taxon>
        <taxon>Actinomycetota</taxon>
        <taxon>Actinomycetes</taxon>
        <taxon>Streptosporangiales</taxon>
        <taxon>Streptosporangiaceae</taxon>
        <taxon>Sphaerisporangium</taxon>
    </lineage>
</organism>
<protein>
    <submittedName>
        <fullName evidence="2">Uncharacterized protein</fullName>
    </submittedName>
</protein>
<dbReference type="Proteomes" id="UP000645217">
    <property type="component" value="Unassembled WGS sequence"/>
</dbReference>
<evidence type="ECO:0000313" key="2">
    <source>
        <dbReference type="EMBL" id="GGL07084.1"/>
    </source>
</evidence>
<gene>
    <name evidence="2" type="ORF">GCM10007964_56730</name>
</gene>
<keyword evidence="1" id="KW-0732">Signal</keyword>
<name>A0A917RGF6_9ACTN</name>
<reference evidence="2" key="1">
    <citation type="journal article" date="2014" name="Int. J. Syst. Evol. Microbiol.">
        <title>Complete genome sequence of Corynebacterium casei LMG S-19264T (=DSM 44701T), isolated from a smear-ripened cheese.</title>
        <authorList>
            <consortium name="US DOE Joint Genome Institute (JGI-PGF)"/>
            <person name="Walter F."/>
            <person name="Albersmeier A."/>
            <person name="Kalinowski J."/>
            <person name="Ruckert C."/>
        </authorList>
    </citation>
    <scope>NUCLEOTIDE SEQUENCE</scope>
    <source>
        <strain evidence="2">JCM 13064</strain>
    </source>
</reference>
<keyword evidence="3" id="KW-1185">Reference proteome</keyword>
<sequence length="220" mass="22546">MIVAMGAALALPAIPAQAGTAARAAGTAPATAARPAGAHGAAAVPAPGKVAQKLFRAWLRGDRAAAGRVAAPAAVKTLFAYAYRAPDEFRGCTGNACRFVHTSVRVPGGLNGVLMVVSGGTVAKVYTSRHLTSPGRAAQHLFRAWTKGDRNSGLEVATTGAVRTLFRARFGGVGYTYQGCFRAGGGLRCAYSYEGGAMLMHMGGGKARGYEVRSVGYIAD</sequence>
<dbReference type="EMBL" id="BMNT01000036">
    <property type="protein sequence ID" value="GGL07084.1"/>
    <property type="molecule type" value="Genomic_DNA"/>
</dbReference>
<evidence type="ECO:0000256" key="1">
    <source>
        <dbReference type="SAM" id="SignalP"/>
    </source>
</evidence>
<accession>A0A917RGF6</accession>
<comment type="caution">
    <text evidence="2">The sequence shown here is derived from an EMBL/GenBank/DDBJ whole genome shotgun (WGS) entry which is preliminary data.</text>
</comment>
<dbReference type="AlphaFoldDB" id="A0A917RGF6"/>